<dbReference type="EMBL" id="CH916373">
    <property type="protein sequence ID" value="EDV94513.1"/>
    <property type="molecule type" value="Genomic_DNA"/>
</dbReference>
<dbReference type="InterPro" id="IPR001695">
    <property type="entry name" value="Lysyl_oxidase"/>
</dbReference>
<dbReference type="Proteomes" id="UP000001070">
    <property type="component" value="Unassembled WGS sequence"/>
</dbReference>
<comment type="caution">
    <text evidence="2">Lacks conserved residue(s) required for the propagation of feature annotation.</text>
</comment>
<protein>
    <submittedName>
        <fullName evidence="5">GH21604</fullName>
    </submittedName>
</protein>
<organism evidence="6">
    <name type="scientific">Drosophila grimshawi</name>
    <name type="common">Hawaiian fruit fly</name>
    <name type="synonym">Idiomyia grimshawi</name>
    <dbReference type="NCBI Taxonomy" id="7222"/>
    <lineage>
        <taxon>Eukaryota</taxon>
        <taxon>Metazoa</taxon>
        <taxon>Ecdysozoa</taxon>
        <taxon>Arthropoda</taxon>
        <taxon>Hexapoda</taxon>
        <taxon>Insecta</taxon>
        <taxon>Pterygota</taxon>
        <taxon>Neoptera</taxon>
        <taxon>Endopterygota</taxon>
        <taxon>Diptera</taxon>
        <taxon>Brachycera</taxon>
        <taxon>Muscomorpha</taxon>
        <taxon>Ephydroidea</taxon>
        <taxon>Drosophilidae</taxon>
        <taxon>Drosophila</taxon>
        <taxon>Hawaiian Drosophila</taxon>
    </lineage>
</organism>
<reference evidence="5 6" key="1">
    <citation type="journal article" date="2007" name="Nature">
        <title>Evolution of genes and genomes on the Drosophila phylogeny.</title>
        <authorList>
            <consortium name="Drosophila 12 Genomes Consortium"/>
            <person name="Clark A.G."/>
            <person name="Eisen M.B."/>
            <person name="Smith D.R."/>
            <person name="Bergman C.M."/>
            <person name="Oliver B."/>
            <person name="Markow T.A."/>
            <person name="Kaufman T.C."/>
            <person name="Kellis M."/>
            <person name="Gelbart W."/>
            <person name="Iyer V.N."/>
            <person name="Pollard D.A."/>
            <person name="Sackton T.B."/>
            <person name="Larracuente A.M."/>
            <person name="Singh N.D."/>
            <person name="Abad J.P."/>
            <person name="Abt D.N."/>
            <person name="Adryan B."/>
            <person name="Aguade M."/>
            <person name="Akashi H."/>
            <person name="Anderson W.W."/>
            <person name="Aquadro C.F."/>
            <person name="Ardell D.H."/>
            <person name="Arguello R."/>
            <person name="Artieri C.G."/>
            <person name="Barbash D.A."/>
            <person name="Barker D."/>
            <person name="Barsanti P."/>
            <person name="Batterham P."/>
            <person name="Batzoglou S."/>
            <person name="Begun D."/>
            <person name="Bhutkar A."/>
            <person name="Blanco E."/>
            <person name="Bosak S.A."/>
            <person name="Bradley R.K."/>
            <person name="Brand A.D."/>
            <person name="Brent M.R."/>
            <person name="Brooks A.N."/>
            <person name="Brown R.H."/>
            <person name="Butlin R.K."/>
            <person name="Caggese C."/>
            <person name="Calvi B.R."/>
            <person name="Bernardo de Carvalho A."/>
            <person name="Caspi A."/>
            <person name="Castrezana S."/>
            <person name="Celniker S.E."/>
            <person name="Chang J.L."/>
            <person name="Chapple C."/>
            <person name="Chatterji S."/>
            <person name="Chinwalla A."/>
            <person name="Civetta A."/>
            <person name="Clifton S.W."/>
            <person name="Comeron J.M."/>
            <person name="Costello J.C."/>
            <person name="Coyne J.A."/>
            <person name="Daub J."/>
            <person name="David R.G."/>
            <person name="Delcher A.L."/>
            <person name="Delehaunty K."/>
            <person name="Do C.B."/>
            <person name="Ebling H."/>
            <person name="Edwards K."/>
            <person name="Eickbush T."/>
            <person name="Evans J.D."/>
            <person name="Filipski A."/>
            <person name="Findeiss S."/>
            <person name="Freyhult E."/>
            <person name="Fulton L."/>
            <person name="Fulton R."/>
            <person name="Garcia A.C."/>
            <person name="Gardiner A."/>
            <person name="Garfield D.A."/>
            <person name="Garvin B.E."/>
            <person name="Gibson G."/>
            <person name="Gilbert D."/>
            <person name="Gnerre S."/>
            <person name="Godfrey J."/>
            <person name="Good R."/>
            <person name="Gotea V."/>
            <person name="Gravely B."/>
            <person name="Greenberg A.J."/>
            <person name="Griffiths-Jones S."/>
            <person name="Gross S."/>
            <person name="Guigo R."/>
            <person name="Gustafson E.A."/>
            <person name="Haerty W."/>
            <person name="Hahn M.W."/>
            <person name="Halligan D.L."/>
            <person name="Halpern A.L."/>
            <person name="Halter G.M."/>
            <person name="Han M.V."/>
            <person name="Heger A."/>
            <person name="Hillier L."/>
            <person name="Hinrichs A.S."/>
            <person name="Holmes I."/>
            <person name="Hoskins R.A."/>
            <person name="Hubisz M.J."/>
            <person name="Hultmark D."/>
            <person name="Huntley M.A."/>
            <person name="Jaffe D.B."/>
            <person name="Jagadeeshan S."/>
            <person name="Jeck W.R."/>
            <person name="Johnson J."/>
            <person name="Jones C.D."/>
            <person name="Jordan W.C."/>
            <person name="Karpen G.H."/>
            <person name="Kataoka E."/>
            <person name="Keightley P.D."/>
            <person name="Kheradpour P."/>
            <person name="Kirkness E.F."/>
            <person name="Koerich L.B."/>
            <person name="Kristiansen K."/>
            <person name="Kudrna D."/>
            <person name="Kulathinal R.J."/>
            <person name="Kumar S."/>
            <person name="Kwok R."/>
            <person name="Lander E."/>
            <person name="Langley C.H."/>
            <person name="Lapoint R."/>
            <person name="Lazzaro B.P."/>
            <person name="Lee S.J."/>
            <person name="Levesque L."/>
            <person name="Li R."/>
            <person name="Lin C.F."/>
            <person name="Lin M.F."/>
            <person name="Lindblad-Toh K."/>
            <person name="Llopart A."/>
            <person name="Long M."/>
            <person name="Low L."/>
            <person name="Lozovsky E."/>
            <person name="Lu J."/>
            <person name="Luo M."/>
            <person name="Machado C.A."/>
            <person name="Makalowski W."/>
            <person name="Marzo M."/>
            <person name="Matsuda M."/>
            <person name="Matzkin L."/>
            <person name="McAllister B."/>
            <person name="McBride C.S."/>
            <person name="McKernan B."/>
            <person name="McKernan K."/>
            <person name="Mendez-Lago M."/>
            <person name="Minx P."/>
            <person name="Mollenhauer M.U."/>
            <person name="Montooth K."/>
            <person name="Mount S.M."/>
            <person name="Mu X."/>
            <person name="Myers E."/>
            <person name="Negre B."/>
            <person name="Newfeld S."/>
            <person name="Nielsen R."/>
            <person name="Noor M.A."/>
            <person name="O'Grady P."/>
            <person name="Pachter L."/>
            <person name="Papaceit M."/>
            <person name="Parisi M.J."/>
            <person name="Parisi M."/>
            <person name="Parts L."/>
            <person name="Pedersen J.S."/>
            <person name="Pesole G."/>
            <person name="Phillippy A.M."/>
            <person name="Ponting C.P."/>
            <person name="Pop M."/>
            <person name="Porcelli D."/>
            <person name="Powell J.R."/>
            <person name="Prohaska S."/>
            <person name="Pruitt K."/>
            <person name="Puig M."/>
            <person name="Quesneville H."/>
            <person name="Ram K.R."/>
            <person name="Rand D."/>
            <person name="Rasmussen M.D."/>
            <person name="Reed L.K."/>
            <person name="Reenan R."/>
            <person name="Reily A."/>
            <person name="Remington K.A."/>
            <person name="Rieger T.T."/>
            <person name="Ritchie M.G."/>
            <person name="Robin C."/>
            <person name="Rogers Y.H."/>
            <person name="Rohde C."/>
            <person name="Rozas J."/>
            <person name="Rubenfield M.J."/>
            <person name="Ruiz A."/>
            <person name="Russo S."/>
            <person name="Salzberg S.L."/>
            <person name="Sanchez-Gracia A."/>
            <person name="Saranga D.J."/>
            <person name="Sato H."/>
            <person name="Schaeffer S.W."/>
            <person name="Schatz M.C."/>
            <person name="Schlenke T."/>
            <person name="Schwartz R."/>
            <person name="Segarra C."/>
            <person name="Singh R.S."/>
            <person name="Sirot L."/>
            <person name="Sirota M."/>
            <person name="Sisneros N.B."/>
            <person name="Smith C.D."/>
            <person name="Smith T.F."/>
            <person name="Spieth J."/>
            <person name="Stage D.E."/>
            <person name="Stark A."/>
            <person name="Stephan W."/>
            <person name="Strausberg R.L."/>
            <person name="Strempel S."/>
            <person name="Sturgill D."/>
            <person name="Sutton G."/>
            <person name="Sutton G.G."/>
            <person name="Tao W."/>
            <person name="Teichmann S."/>
            <person name="Tobari Y.N."/>
            <person name="Tomimura Y."/>
            <person name="Tsolas J.M."/>
            <person name="Valente V.L."/>
            <person name="Venter E."/>
            <person name="Venter J.C."/>
            <person name="Vicario S."/>
            <person name="Vieira F.G."/>
            <person name="Vilella A.J."/>
            <person name="Villasante A."/>
            <person name="Walenz B."/>
            <person name="Wang J."/>
            <person name="Wasserman M."/>
            <person name="Watts T."/>
            <person name="Wilson D."/>
            <person name="Wilson R.K."/>
            <person name="Wing R.A."/>
            <person name="Wolfner M.F."/>
            <person name="Wong A."/>
            <person name="Wong G.K."/>
            <person name="Wu C.I."/>
            <person name="Wu G."/>
            <person name="Yamamoto D."/>
            <person name="Yang H.P."/>
            <person name="Yang S.P."/>
            <person name="Yorke J.A."/>
            <person name="Yoshida K."/>
            <person name="Zdobnov E."/>
            <person name="Zhang P."/>
            <person name="Zhang Y."/>
            <person name="Zimin A.V."/>
            <person name="Baldwin J."/>
            <person name="Abdouelleil A."/>
            <person name="Abdulkadir J."/>
            <person name="Abebe A."/>
            <person name="Abera B."/>
            <person name="Abreu J."/>
            <person name="Acer S.C."/>
            <person name="Aftuck L."/>
            <person name="Alexander A."/>
            <person name="An P."/>
            <person name="Anderson E."/>
            <person name="Anderson S."/>
            <person name="Arachi H."/>
            <person name="Azer M."/>
            <person name="Bachantsang P."/>
            <person name="Barry A."/>
            <person name="Bayul T."/>
            <person name="Berlin A."/>
            <person name="Bessette D."/>
            <person name="Bloom T."/>
            <person name="Blye J."/>
            <person name="Boguslavskiy L."/>
            <person name="Bonnet C."/>
            <person name="Boukhgalter B."/>
            <person name="Bourzgui I."/>
            <person name="Brown A."/>
            <person name="Cahill P."/>
            <person name="Channer S."/>
            <person name="Cheshatsang Y."/>
            <person name="Chuda L."/>
            <person name="Citroen M."/>
            <person name="Collymore A."/>
            <person name="Cooke P."/>
            <person name="Costello M."/>
            <person name="D'Aco K."/>
            <person name="Daza R."/>
            <person name="De Haan G."/>
            <person name="DeGray S."/>
            <person name="DeMaso C."/>
            <person name="Dhargay N."/>
            <person name="Dooley K."/>
            <person name="Dooley E."/>
            <person name="Doricent M."/>
            <person name="Dorje P."/>
            <person name="Dorjee K."/>
            <person name="Dupes A."/>
            <person name="Elong R."/>
            <person name="Falk J."/>
            <person name="Farina A."/>
            <person name="Faro S."/>
            <person name="Ferguson D."/>
            <person name="Fisher S."/>
            <person name="Foley C.D."/>
            <person name="Franke A."/>
            <person name="Friedrich D."/>
            <person name="Gadbois L."/>
            <person name="Gearin G."/>
            <person name="Gearin C.R."/>
            <person name="Giannoukos G."/>
            <person name="Goode T."/>
            <person name="Graham J."/>
            <person name="Grandbois E."/>
            <person name="Grewal S."/>
            <person name="Gyaltsen K."/>
            <person name="Hafez N."/>
            <person name="Hagos B."/>
            <person name="Hall J."/>
            <person name="Henson C."/>
            <person name="Hollinger A."/>
            <person name="Honan T."/>
            <person name="Huard M.D."/>
            <person name="Hughes L."/>
            <person name="Hurhula B."/>
            <person name="Husby M.E."/>
            <person name="Kamat A."/>
            <person name="Kanga B."/>
            <person name="Kashin S."/>
            <person name="Khazanovich D."/>
            <person name="Kisner P."/>
            <person name="Lance K."/>
            <person name="Lara M."/>
            <person name="Lee W."/>
            <person name="Lennon N."/>
            <person name="Letendre F."/>
            <person name="LeVine R."/>
            <person name="Lipovsky A."/>
            <person name="Liu X."/>
            <person name="Liu J."/>
            <person name="Liu S."/>
            <person name="Lokyitsang T."/>
            <person name="Lokyitsang Y."/>
            <person name="Lubonja R."/>
            <person name="Lui A."/>
            <person name="MacDonald P."/>
            <person name="Magnisalis V."/>
            <person name="Maru K."/>
            <person name="Matthews C."/>
            <person name="McCusker W."/>
            <person name="McDonough S."/>
            <person name="Mehta T."/>
            <person name="Meldrim J."/>
            <person name="Meneus L."/>
            <person name="Mihai O."/>
            <person name="Mihalev A."/>
            <person name="Mihova T."/>
            <person name="Mittelman R."/>
            <person name="Mlenga V."/>
            <person name="Montmayeur A."/>
            <person name="Mulrain L."/>
            <person name="Navidi A."/>
            <person name="Naylor J."/>
            <person name="Negash T."/>
            <person name="Nguyen T."/>
            <person name="Nguyen N."/>
            <person name="Nicol R."/>
            <person name="Norbu C."/>
            <person name="Norbu N."/>
            <person name="Novod N."/>
            <person name="O'Neill B."/>
            <person name="Osman S."/>
            <person name="Markiewicz E."/>
            <person name="Oyono O.L."/>
            <person name="Patti C."/>
            <person name="Phunkhang P."/>
            <person name="Pierre F."/>
            <person name="Priest M."/>
            <person name="Raghuraman S."/>
            <person name="Rege F."/>
            <person name="Reyes R."/>
            <person name="Rise C."/>
            <person name="Rogov P."/>
            <person name="Ross K."/>
            <person name="Ryan E."/>
            <person name="Settipalli S."/>
            <person name="Shea T."/>
            <person name="Sherpa N."/>
            <person name="Shi L."/>
            <person name="Shih D."/>
            <person name="Sparrow T."/>
            <person name="Spaulding J."/>
            <person name="Stalker J."/>
            <person name="Stange-Thomann N."/>
            <person name="Stavropoulos S."/>
            <person name="Stone C."/>
            <person name="Strader C."/>
            <person name="Tesfaye S."/>
            <person name="Thomson T."/>
            <person name="Thoulutsang Y."/>
            <person name="Thoulutsang D."/>
            <person name="Topham K."/>
            <person name="Topping I."/>
            <person name="Tsamla T."/>
            <person name="Vassiliev H."/>
            <person name="Vo A."/>
            <person name="Wangchuk T."/>
            <person name="Wangdi T."/>
            <person name="Weiand M."/>
            <person name="Wilkinson J."/>
            <person name="Wilson A."/>
            <person name="Yadav S."/>
            <person name="Young G."/>
            <person name="Yu Q."/>
            <person name="Zembek L."/>
            <person name="Zhong D."/>
            <person name="Zimmer A."/>
            <person name="Zwirko Z."/>
            <person name="Jaffe D.B."/>
            <person name="Alvarez P."/>
            <person name="Brockman W."/>
            <person name="Butler J."/>
            <person name="Chin C."/>
            <person name="Gnerre S."/>
            <person name="Grabherr M."/>
            <person name="Kleber M."/>
            <person name="Mauceli E."/>
            <person name="MacCallum I."/>
        </authorList>
    </citation>
    <scope>NUCLEOTIDE SEQUENCE [LARGE SCALE GENOMIC DNA]</scope>
    <source>
        <strain evidence="6">Tucson 15287-2541.00</strain>
    </source>
</reference>
<evidence type="ECO:0000259" key="4">
    <source>
        <dbReference type="PROSITE" id="PS50287"/>
    </source>
</evidence>
<dbReference type="InParanoid" id="B4JRX3"/>
<gene>
    <name evidence="5" type="primary">Dgri\GH21604</name>
    <name evidence="5" type="ORF">Dgri_GH21604</name>
</gene>
<evidence type="ECO:0000313" key="6">
    <source>
        <dbReference type="Proteomes" id="UP000001070"/>
    </source>
</evidence>
<dbReference type="SUPFAM" id="SSF56487">
    <property type="entry name" value="SRCR-like"/>
    <property type="match status" value="1"/>
</dbReference>
<feature type="signal peptide" evidence="3">
    <location>
        <begin position="1"/>
        <end position="21"/>
    </location>
</feature>
<dbReference type="PANTHER" id="PTHR45817">
    <property type="entry name" value="LYSYL OXIDASE-LIKE-RELATED"/>
    <property type="match status" value="1"/>
</dbReference>
<accession>B4JRX3</accession>
<dbReference type="PhylomeDB" id="B4JRX3"/>
<dbReference type="Pfam" id="PF01186">
    <property type="entry name" value="Lysyl_oxidase"/>
    <property type="match status" value="1"/>
</dbReference>
<dbReference type="InterPro" id="IPR050912">
    <property type="entry name" value="LOX-like_protein"/>
</dbReference>
<dbReference type="HOGENOM" id="CLU_002555_2_0_1"/>
<dbReference type="eggNOG" id="ENOG502QSX8">
    <property type="taxonomic scope" value="Eukaryota"/>
</dbReference>
<dbReference type="KEGG" id="dgr:6567693"/>
<dbReference type="InterPro" id="IPR036772">
    <property type="entry name" value="SRCR-like_dom_sf"/>
</dbReference>
<dbReference type="GO" id="GO:0016020">
    <property type="term" value="C:membrane"/>
    <property type="evidence" value="ECO:0007669"/>
    <property type="project" value="InterPro"/>
</dbReference>
<dbReference type="OMA" id="CSTSWSM"/>
<evidence type="ECO:0000256" key="2">
    <source>
        <dbReference type="PROSITE-ProRule" id="PRU00196"/>
    </source>
</evidence>
<keyword evidence="1 2" id="KW-1015">Disulfide bond</keyword>
<keyword evidence="3" id="KW-0732">Signal</keyword>
<dbReference type="PANTHER" id="PTHR45817:SF4">
    <property type="entry name" value="LYSYL OXIDASE-LIKE-RELATED"/>
    <property type="match status" value="1"/>
</dbReference>
<evidence type="ECO:0000256" key="3">
    <source>
        <dbReference type="SAM" id="SignalP"/>
    </source>
</evidence>
<dbReference type="GO" id="GO:0005615">
    <property type="term" value="C:extracellular space"/>
    <property type="evidence" value="ECO:0007669"/>
    <property type="project" value="TreeGrafter"/>
</dbReference>
<feature type="chain" id="PRO_5002812626" evidence="3">
    <location>
        <begin position="22"/>
        <end position="359"/>
    </location>
</feature>
<name>B4JRX3_DROGR</name>
<proteinExistence type="predicted"/>
<dbReference type="FunFam" id="3.10.250.10:FF:000008">
    <property type="entry name" value="Lysyl oxidase homolog 2"/>
    <property type="match status" value="1"/>
</dbReference>
<dbReference type="PROSITE" id="PS50287">
    <property type="entry name" value="SRCR_2"/>
    <property type="match status" value="1"/>
</dbReference>
<dbReference type="AlphaFoldDB" id="B4JRX3"/>
<dbReference type="InterPro" id="IPR001190">
    <property type="entry name" value="SRCR"/>
</dbReference>
<keyword evidence="6" id="KW-1185">Reference proteome</keyword>
<dbReference type="STRING" id="7222.B4JRX3"/>
<dbReference type="GO" id="GO:0005507">
    <property type="term" value="F:copper ion binding"/>
    <property type="evidence" value="ECO:0007669"/>
    <property type="project" value="InterPro"/>
</dbReference>
<evidence type="ECO:0000313" key="5">
    <source>
        <dbReference type="EMBL" id="EDV94513.1"/>
    </source>
</evidence>
<sequence>MEFNVLLLLLIFALFVGLGHANRTVHPNFSNMQVRLASSQRTTSHRPPRHEGRVEVSFDKGATWGTICSTRWSLREGNVVCKQLGLGYASMARPSTVHGNSRANRWALVGTLCRGTESKLSECQRELTYPTVCNAANRNVSTVACVARSADLELGLADIEISAYLADVPMTQLTCAMEENCVSRDAYVIRRTNPRAVRKLLRFSVKASNVGNADVSPYANYRDWEWHQCHQHYHSMNVFATFDVLNRRYQKVAQGHKASFCLMDTECNVGVQPRHTCGNFTQGITPGCADVYSHVLDCQWVDVTTVPINRPYILRVALNPEFMLGEMSFENNGAECDLHYTGDNLTTRVTNCRRKPLFA</sequence>
<evidence type="ECO:0000256" key="1">
    <source>
        <dbReference type="ARBA" id="ARBA00023157"/>
    </source>
</evidence>
<dbReference type="Pfam" id="PF00530">
    <property type="entry name" value="SRCR"/>
    <property type="match status" value="1"/>
</dbReference>
<feature type="domain" description="SRCR" evidence="4">
    <location>
        <begin position="34"/>
        <end position="146"/>
    </location>
</feature>
<dbReference type="OrthoDB" id="547291at2759"/>
<dbReference type="PRINTS" id="PR00258">
    <property type="entry name" value="SPERACTRCPTR"/>
</dbReference>
<dbReference type="PRINTS" id="PR00074">
    <property type="entry name" value="LYSYLOXIDASE"/>
</dbReference>
<dbReference type="Gene3D" id="3.10.250.10">
    <property type="entry name" value="SRCR-like domain"/>
    <property type="match status" value="1"/>
</dbReference>
<dbReference type="FunCoup" id="B4JRX3">
    <property type="interactions" value="15"/>
</dbReference>
<dbReference type="SMART" id="SM00202">
    <property type="entry name" value="SR"/>
    <property type="match status" value="1"/>
</dbReference>
<feature type="disulfide bond" evidence="2">
    <location>
        <begin position="113"/>
        <end position="123"/>
    </location>
</feature>
<dbReference type="GO" id="GO:0004720">
    <property type="term" value="F:protein-lysine 6-oxidase activity"/>
    <property type="evidence" value="ECO:0007669"/>
    <property type="project" value="TreeGrafter"/>
</dbReference>